<reference evidence="1" key="1">
    <citation type="submission" date="2023-02" db="EMBL/GenBank/DDBJ databases">
        <title>Description and genomic characterization of Salipiger bruguierae sp. nov., isolated from the sediment of mangrove plant Bruguiera sexangula.</title>
        <authorList>
            <person name="Long M."/>
        </authorList>
    </citation>
    <scope>NUCLEOTIDE SEQUENCE</scope>
    <source>
        <strain evidence="1">H15</strain>
    </source>
</reference>
<accession>A0AAU8AKG9</accession>
<dbReference type="Gene3D" id="1.10.8.60">
    <property type="match status" value="1"/>
</dbReference>
<name>A0AAU8AKG9_9RHOB</name>
<protein>
    <submittedName>
        <fullName evidence="1">Chromosomal replication initiator DnaA</fullName>
    </submittedName>
</protein>
<dbReference type="SUPFAM" id="SSF52540">
    <property type="entry name" value="P-loop containing nucleoside triphosphate hydrolases"/>
    <property type="match status" value="1"/>
</dbReference>
<dbReference type="RefSeq" id="WP_353474060.1">
    <property type="nucleotide sequence ID" value="NZ_CP123385.1"/>
</dbReference>
<sequence>MIMPRQLPLPLPVRAALGREDYFVSSSNSLAVALLDGWQSWPAGKLLLVGPAGSGKTHLAHVWAAESGATIVPATALPDLSIPDLAEGPSCVENVPRIAGNRPAEEALFHLHNLALAQGQPLLLSAETAPRHWPLSLPDLKSRMEGTQTATLREPDDALLAAVLAKLLADRHCIPAPDVIPYLLRQMPRSFAMAQRVAAELDARALGRARGITRALARDVLISLDRRG</sequence>
<organism evidence="1">
    <name type="scientific">Alloyangia sp. H15</name>
    <dbReference type="NCBI Taxonomy" id="3029062"/>
    <lineage>
        <taxon>Bacteria</taxon>
        <taxon>Pseudomonadati</taxon>
        <taxon>Pseudomonadota</taxon>
        <taxon>Alphaproteobacteria</taxon>
        <taxon>Rhodobacterales</taxon>
        <taxon>Roseobacteraceae</taxon>
        <taxon>Alloyangia</taxon>
    </lineage>
</organism>
<dbReference type="GO" id="GO:0003688">
    <property type="term" value="F:DNA replication origin binding"/>
    <property type="evidence" value="ECO:0007669"/>
    <property type="project" value="TreeGrafter"/>
</dbReference>
<gene>
    <name evidence="1" type="ORF">PVT71_19225</name>
</gene>
<dbReference type="PANTHER" id="PTHR30050:SF5">
    <property type="entry name" value="DNAA REGULATORY INACTIVATOR HDA"/>
    <property type="match status" value="1"/>
</dbReference>
<proteinExistence type="predicted"/>
<dbReference type="GO" id="GO:0005886">
    <property type="term" value="C:plasma membrane"/>
    <property type="evidence" value="ECO:0007669"/>
    <property type="project" value="TreeGrafter"/>
</dbReference>
<dbReference type="InterPro" id="IPR027417">
    <property type="entry name" value="P-loop_NTPase"/>
</dbReference>
<dbReference type="GO" id="GO:0006270">
    <property type="term" value="P:DNA replication initiation"/>
    <property type="evidence" value="ECO:0007669"/>
    <property type="project" value="TreeGrafter"/>
</dbReference>
<dbReference type="PANTHER" id="PTHR30050">
    <property type="entry name" value="CHROMOSOMAL REPLICATION INITIATOR PROTEIN DNAA"/>
    <property type="match status" value="1"/>
</dbReference>
<dbReference type="EMBL" id="CP123385">
    <property type="protein sequence ID" value="XCC95222.1"/>
    <property type="molecule type" value="Genomic_DNA"/>
</dbReference>
<dbReference type="AlphaFoldDB" id="A0AAU8AKG9"/>
<evidence type="ECO:0000313" key="1">
    <source>
        <dbReference type="EMBL" id="XCC95222.1"/>
    </source>
</evidence>
<dbReference type="Gene3D" id="3.40.50.300">
    <property type="entry name" value="P-loop containing nucleotide triphosphate hydrolases"/>
    <property type="match status" value="2"/>
</dbReference>